<dbReference type="Pfam" id="PF00753">
    <property type="entry name" value="Lactamase_B"/>
    <property type="match status" value="1"/>
</dbReference>
<protein>
    <submittedName>
        <fullName evidence="6">Glyoxylase, beta-lactamase superfamily II</fullName>
    </submittedName>
</protein>
<dbReference type="PANTHER" id="PTHR42978:SF6">
    <property type="entry name" value="QUORUM-QUENCHING LACTONASE YTNP-RELATED"/>
    <property type="match status" value="1"/>
</dbReference>
<dbReference type="SUPFAM" id="SSF56281">
    <property type="entry name" value="Metallo-hydrolase/oxidoreductase"/>
    <property type="match status" value="1"/>
</dbReference>
<dbReference type="EMBL" id="LT670817">
    <property type="protein sequence ID" value="SHG61693.1"/>
    <property type="molecule type" value="Genomic_DNA"/>
</dbReference>
<proteinExistence type="inferred from homology"/>
<evidence type="ECO:0000256" key="1">
    <source>
        <dbReference type="ARBA" id="ARBA00007749"/>
    </source>
</evidence>
<sequence length="300" mass="33271">MSAPMQGEMQPAIYRLRLGSFEVASILDSKIIREGLSPSHGGEALSAEVRALARANRIDPHRYEHPFIPSLVNTGKELVLFDTGNGALQLEHEQLRGRLPEGLLVARVRQAGYEPQDVDVVVITHGHPDHIGGLMTGGEPVFPNARYVFGAAEFDFWRRGNVRDARKFNRELFMKIAVPFADRASFIKAGDEVVPGIRAVDAAGHSPGMMAYLIESEGKRLLNWADTCGHYVVSLQRPDIHLDVDDDKEMAAATRKRILDMVATDEIFVLGFHMPFPGIGFVEPAHGGYRWVPHGYQLNL</sequence>
<dbReference type="Gene3D" id="3.60.15.10">
    <property type="entry name" value="Ribonuclease Z/Hydroxyacylglutathione hydrolase-like"/>
    <property type="match status" value="1"/>
</dbReference>
<dbReference type="SMART" id="SM00849">
    <property type="entry name" value="Lactamase_B"/>
    <property type="match status" value="1"/>
</dbReference>
<feature type="domain" description="Metallo-beta-lactamase" evidence="5">
    <location>
        <begin position="66"/>
        <end position="273"/>
    </location>
</feature>
<dbReference type="InterPro" id="IPR001279">
    <property type="entry name" value="Metallo-B-lactamas"/>
</dbReference>
<dbReference type="PANTHER" id="PTHR42978">
    <property type="entry name" value="QUORUM-QUENCHING LACTONASE YTNP-RELATED-RELATED"/>
    <property type="match status" value="1"/>
</dbReference>
<evidence type="ECO:0000256" key="3">
    <source>
        <dbReference type="ARBA" id="ARBA00022801"/>
    </source>
</evidence>
<dbReference type="InterPro" id="IPR036866">
    <property type="entry name" value="RibonucZ/Hydroxyglut_hydro"/>
</dbReference>
<comment type="similarity">
    <text evidence="1">Belongs to the metallo-beta-lactamase superfamily.</text>
</comment>
<dbReference type="InterPro" id="IPR051013">
    <property type="entry name" value="MBL_superfamily_lactonases"/>
</dbReference>
<dbReference type="AlphaFoldDB" id="A0A1M5LBA4"/>
<reference evidence="6 7" key="1">
    <citation type="submission" date="2016-11" db="EMBL/GenBank/DDBJ databases">
        <authorList>
            <person name="Jaros S."/>
            <person name="Januszkiewicz K."/>
            <person name="Wedrychowicz H."/>
        </authorList>
    </citation>
    <scope>NUCLEOTIDE SEQUENCE [LARGE SCALE GENOMIC DNA]</scope>
    <source>
        <strain evidence="6 7">GAS138</strain>
    </source>
</reference>
<name>A0A1M5LBA4_9BRAD</name>
<dbReference type="GO" id="GO:0016787">
    <property type="term" value="F:hydrolase activity"/>
    <property type="evidence" value="ECO:0007669"/>
    <property type="project" value="UniProtKB-KW"/>
</dbReference>
<keyword evidence="4" id="KW-0862">Zinc</keyword>
<evidence type="ECO:0000313" key="7">
    <source>
        <dbReference type="Proteomes" id="UP000189796"/>
    </source>
</evidence>
<accession>A0A1M5LBA4</accession>
<evidence type="ECO:0000259" key="5">
    <source>
        <dbReference type="SMART" id="SM00849"/>
    </source>
</evidence>
<evidence type="ECO:0000256" key="4">
    <source>
        <dbReference type="ARBA" id="ARBA00022833"/>
    </source>
</evidence>
<dbReference type="Proteomes" id="UP000189796">
    <property type="component" value="Chromosome I"/>
</dbReference>
<evidence type="ECO:0000313" key="6">
    <source>
        <dbReference type="EMBL" id="SHG61693.1"/>
    </source>
</evidence>
<dbReference type="CDD" id="cd07720">
    <property type="entry name" value="OPHC2-like_MBL-fold"/>
    <property type="match status" value="1"/>
</dbReference>
<dbReference type="GO" id="GO:0046872">
    <property type="term" value="F:metal ion binding"/>
    <property type="evidence" value="ECO:0007669"/>
    <property type="project" value="UniProtKB-KW"/>
</dbReference>
<gene>
    <name evidence="6" type="ORF">SAMN05443248_2151</name>
</gene>
<evidence type="ECO:0000256" key="2">
    <source>
        <dbReference type="ARBA" id="ARBA00022723"/>
    </source>
</evidence>
<keyword evidence="3" id="KW-0378">Hydrolase</keyword>
<keyword evidence="2" id="KW-0479">Metal-binding</keyword>
<organism evidence="6 7">
    <name type="scientific">Bradyrhizobium erythrophlei</name>
    <dbReference type="NCBI Taxonomy" id="1437360"/>
    <lineage>
        <taxon>Bacteria</taxon>
        <taxon>Pseudomonadati</taxon>
        <taxon>Pseudomonadota</taxon>
        <taxon>Alphaproteobacteria</taxon>
        <taxon>Hyphomicrobiales</taxon>
        <taxon>Nitrobacteraceae</taxon>
        <taxon>Bradyrhizobium</taxon>
    </lineage>
</organism>